<dbReference type="InterPro" id="IPR029063">
    <property type="entry name" value="SAM-dependent_MTases_sf"/>
</dbReference>
<dbReference type="GO" id="GO:0005794">
    <property type="term" value="C:Golgi apparatus"/>
    <property type="evidence" value="ECO:0007669"/>
    <property type="project" value="TreeGrafter"/>
</dbReference>
<dbReference type="Proteomes" id="UP000694843">
    <property type="component" value="Unplaced"/>
</dbReference>
<evidence type="ECO:0000313" key="4">
    <source>
        <dbReference type="RefSeq" id="XP_018012029.1"/>
    </source>
</evidence>
<dbReference type="InterPro" id="IPR053202">
    <property type="entry name" value="EGF_Rcpt_Signaling_Reg"/>
</dbReference>
<dbReference type="GO" id="GO:0016197">
    <property type="term" value="P:endosomal transport"/>
    <property type="evidence" value="ECO:0007669"/>
    <property type="project" value="TreeGrafter"/>
</dbReference>
<dbReference type="AlphaFoldDB" id="A0A8B7NEJ5"/>
<gene>
    <name evidence="4" type="primary">LOC108669236</name>
</gene>
<dbReference type="Pfam" id="PF05050">
    <property type="entry name" value="Methyltransf_21"/>
    <property type="match status" value="1"/>
</dbReference>
<name>A0A8B7NEJ5_HYAAZ</name>
<sequence length="320" mass="36640">MTVSLSNVFKRSYAVKGILFLSCIMLLSHINFYKPEKFVKMMSSKIVPPAYEDLVGLDADDPRLIDYIRQHVIVPPSTEPYNLHYGINHDPSDGQAKVVDELLNRKRNGFYIESGGFTGEVLSNTLFFEIKRNWTGILIEPNPKNFKKLLSRNRKAHSAKACIGEIEAAAKVVFVNRKDIGKIFNVQDSSNTGESLDLNNAICFPLYSFLLALGKTTVDYFSLDVESSEYKVLQSIPWDKVDIKTLSVEYNIIPEGKPALIDFMTSKGYIHYMELNRPYTHDLIFVKQEVLDHTRVSYRDLPILNSNNTYMWIKRTNFDS</sequence>
<reference evidence="4" key="1">
    <citation type="submission" date="2025-08" db="UniProtKB">
        <authorList>
            <consortium name="RefSeq"/>
        </authorList>
    </citation>
    <scope>IDENTIFICATION</scope>
    <source>
        <tissue evidence="4">Whole organism</tissue>
    </source>
</reference>
<protein>
    <submittedName>
        <fullName evidence="4">Protein Star-like</fullName>
    </submittedName>
</protein>
<dbReference type="SUPFAM" id="SSF53335">
    <property type="entry name" value="S-adenosyl-L-methionine-dependent methyltransferases"/>
    <property type="match status" value="1"/>
</dbReference>
<evidence type="ECO:0000313" key="3">
    <source>
        <dbReference type="Proteomes" id="UP000694843"/>
    </source>
</evidence>
<dbReference type="GO" id="GO:0005886">
    <property type="term" value="C:plasma membrane"/>
    <property type="evidence" value="ECO:0007669"/>
    <property type="project" value="TreeGrafter"/>
</dbReference>
<dbReference type="GO" id="GO:0006888">
    <property type="term" value="P:endoplasmic reticulum to Golgi vesicle-mediated transport"/>
    <property type="evidence" value="ECO:0007669"/>
    <property type="project" value="TreeGrafter"/>
</dbReference>
<dbReference type="RefSeq" id="XP_018012029.1">
    <property type="nucleotide sequence ID" value="XM_018156540.2"/>
</dbReference>
<keyword evidence="1" id="KW-0472">Membrane</keyword>
<keyword evidence="1" id="KW-0812">Transmembrane</keyword>
<dbReference type="GO" id="GO:0005789">
    <property type="term" value="C:endoplasmic reticulum membrane"/>
    <property type="evidence" value="ECO:0007669"/>
    <property type="project" value="TreeGrafter"/>
</dbReference>
<dbReference type="GeneID" id="108669236"/>
<dbReference type="OrthoDB" id="6357215at2759"/>
<dbReference type="GO" id="GO:0031902">
    <property type="term" value="C:late endosome membrane"/>
    <property type="evidence" value="ECO:0007669"/>
    <property type="project" value="TreeGrafter"/>
</dbReference>
<feature type="transmembrane region" description="Helical" evidence="1">
    <location>
        <begin position="13"/>
        <end position="33"/>
    </location>
</feature>
<dbReference type="PANTHER" id="PTHR34009">
    <property type="entry name" value="PROTEIN STAR"/>
    <property type="match status" value="1"/>
</dbReference>
<keyword evidence="3" id="KW-1185">Reference proteome</keyword>
<keyword evidence="1" id="KW-1133">Transmembrane helix</keyword>
<organism evidence="3 4">
    <name type="scientific">Hyalella azteca</name>
    <name type="common">Amphipod</name>
    <dbReference type="NCBI Taxonomy" id="294128"/>
    <lineage>
        <taxon>Eukaryota</taxon>
        <taxon>Metazoa</taxon>
        <taxon>Ecdysozoa</taxon>
        <taxon>Arthropoda</taxon>
        <taxon>Crustacea</taxon>
        <taxon>Multicrustacea</taxon>
        <taxon>Malacostraca</taxon>
        <taxon>Eumalacostraca</taxon>
        <taxon>Peracarida</taxon>
        <taxon>Amphipoda</taxon>
        <taxon>Senticaudata</taxon>
        <taxon>Talitrida</taxon>
        <taxon>Talitroidea</taxon>
        <taxon>Hyalellidae</taxon>
        <taxon>Hyalella</taxon>
    </lineage>
</organism>
<accession>A0A8B7NEJ5</accession>
<dbReference type="KEGG" id="hazt:108669236"/>
<proteinExistence type="predicted"/>
<feature type="domain" description="Methyltransferase FkbM" evidence="2">
    <location>
        <begin position="119"/>
        <end position="269"/>
    </location>
</feature>
<dbReference type="Gene3D" id="3.40.50.150">
    <property type="entry name" value="Vaccinia Virus protein VP39"/>
    <property type="match status" value="1"/>
</dbReference>
<dbReference type="PANTHER" id="PTHR34009:SF2">
    <property type="entry name" value="PROTEIN STAR"/>
    <property type="match status" value="1"/>
</dbReference>
<dbReference type="InterPro" id="IPR006342">
    <property type="entry name" value="FkbM_mtfrase"/>
</dbReference>
<evidence type="ECO:0000256" key="1">
    <source>
        <dbReference type="SAM" id="Phobius"/>
    </source>
</evidence>
<evidence type="ECO:0000259" key="2">
    <source>
        <dbReference type="Pfam" id="PF05050"/>
    </source>
</evidence>
<dbReference type="OMA" id="CIMLLSH"/>